<dbReference type="NCBIfam" id="TIGR01783">
    <property type="entry name" value="TonB-siderophor"/>
    <property type="match status" value="1"/>
</dbReference>
<dbReference type="InterPro" id="IPR036942">
    <property type="entry name" value="Beta-barrel_TonB_sf"/>
</dbReference>
<comment type="similarity">
    <text evidence="2 14 16">Belongs to the TonB-dependent receptor family.</text>
</comment>
<dbReference type="SMART" id="SM00965">
    <property type="entry name" value="STN"/>
    <property type="match status" value="1"/>
</dbReference>
<keyword evidence="19" id="KW-1185">Reference proteome</keyword>
<keyword evidence="8" id="KW-0408">Iron</keyword>
<evidence type="ECO:0000256" key="6">
    <source>
        <dbReference type="ARBA" id="ARBA00022692"/>
    </source>
</evidence>
<feature type="short sequence motif" description="TonB C-terminal box" evidence="15">
    <location>
        <begin position="824"/>
        <end position="841"/>
    </location>
</feature>
<evidence type="ECO:0000256" key="4">
    <source>
        <dbReference type="ARBA" id="ARBA00022452"/>
    </source>
</evidence>
<accession>A0ABV2QGM4</accession>
<evidence type="ECO:0000256" key="16">
    <source>
        <dbReference type="RuleBase" id="RU003357"/>
    </source>
</evidence>
<dbReference type="Pfam" id="PF07660">
    <property type="entry name" value="STN"/>
    <property type="match status" value="1"/>
</dbReference>
<dbReference type="CDD" id="cd01347">
    <property type="entry name" value="ligand_gated_channel"/>
    <property type="match status" value="1"/>
</dbReference>
<comment type="subcellular location">
    <subcellularLocation>
        <location evidence="1 14">Cell outer membrane</location>
        <topology evidence="1 14">Multi-pass membrane protein</topology>
    </subcellularLocation>
</comment>
<keyword evidence="4 14" id="KW-1134">Transmembrane beta strand</keyword>
<dbReference type="PROSITE" id="PS01156">
    <property type="entry name" value="TONB_DEPENDENT_REC_2"/>
    <property type="match status" value="1"/>
</dbReference>
<dbReference type="RefSeq" id="WP_354448905.1">
    <property type="nucleotide sequence ID" value="NZ_JBEPSH010000014.1"/>
</dbReference>
<evidence type="ECO:0000256" key="8">
    <source>
        <dbReference type="ARBA" id="ARBA00023004"/>
    </source>
</evidence>
<evidence type="ECO:0000313" key="19">
    <source>
        <dbReference type="Proteomes" id="UP001549320"/>
    </source>
</evidence>
<evidence type="ECO:0000259" key="17">
    <source>
        <dbReference type="SMART" id="SM00965"/>
    </source>
</evidence>
<keyword evidence="11 14" id="KW-0472">Membrane</keyword>
<dbReference type="SUPFAM" id="SSF56935">
    <property type="entry name" value="Porins"/>
    <property type="match status" value="1"/>
</dbReference>
<gene>
    <name evidence="18" type="ORF">ABIE13_005319</name>
</gene>
<protein>
    <submittedName>
        <fullName evidence="18">Iron complex outermembrane receptor protein</fullName>
    </submittedName>
</protein>
<keyword evidence="5" id="KW-0410">Iron transport</keyword>
<sequence length="841" mass="89415">MHPSRPERPRLLSRPTAATSPLAYATLLLCMGAGSLSMPSMGFAQGVQRAASVVRHDIASGSLDQALNSFAATAGVVLSIDGSLTAGKTSRGLTGNFSVNDGFASLLDGSGLEAVQSVGGGFVLRRSAAKPKSSEAAARDAGVTTLQTVTVTARSESAESTPAPYSGGQLARGGRLGLLGNKDVMDTPFSIANYTSELIQNQQAATLADVLDNDPAVRMSSRGRNTSVGGGDNFFLRGFGLANRDISFNGLYGVLPYGSLSLETVERVEVLKGPSALLTGMAPSGGVGGAINVVPKRATDKPITRFTAGYASDSQWGGHIDVGRRWGEDNQFGVRANGVYRDGHTSTSGQSVALAAGAIGLDYRSDQLRASFDLGYQSDDAKAAAVGYRLAPTLTAIPLPPKAGERFAQNWERRTYKDDYYVAQAEYDVSPVWSLYGAAGARNHHHTNFRTESRILNPAGDTTTSPVNYPESSKSKSYLLGTRVKFGALNAWHELNIAASSMDIEAGYAFAQWQGFASNLYRPVLVENPFQTGAPFAGFMDTRQASQTKLSSVGISDTMAWHDGAVQLTLGLRRQKITVDNYAGTAPVNNWISGYGKSVNSPAVGLVLKPWDHVSIYANYIEGLSAGATAPADAENAGQAFPPVKTKQKELGVKVDFGHVIGTIALFELQQPNAITVPGNAPNRYRYVMDGEQRNRGMEISAFGEVMRGLRVLGGVTYMQAQQVRTQGGINDGKSAIVAPRWISNAGVEWDTPFLPGLTLTARTLLTGSQYVNAQNTLQLPGWARWDVGARYLTRSFGRPLTLRANVLNVANRSYWEGSAGSGGIVLSAPRTFSISATMEF</sequence>
<dbReference type="Gene3D" id="2.40.170.20">
    <property type="entry name" value="TonB-dependent receptor, beta-barrel domain"/>
    <property type="match status" value="1"/>
</dbReference>
<keyword evidence="13 14" id="KW-0998">Cell outer membrane</keyword>
<evidence type="ECO:0000256" key="5">
    <source>
        <dbReference type="ARBA" id="ARBA00022496"/>
    </source>
</evidence>
<dbReference type="PROSITE" id="PS52016">
    <property type="entry name" value="TONB_DEPENDENT_REC_3"/>
    <property type="match status" value="1"/>
</dbReference>
<evidence type="ECO:0000256" key="2">
    <source>
        <dbReference type="ARBA" id="ARBA00009810"/>
    </source>
</evidence>
<dbReference type="Gene3D" id="3.55.50.30">
    <property type="match status" value="1"/>
</dbReference>
<evidence type="ECO:0000256" key="14">
    <source>
        <dbReference type="PROSITE-ProRule" id="PRU01360"/>
    </source>
</evidence>
<dbReference type="InterPro" id="IPR011662">
    <property type="entry name" value="Secretin/TonB_short_N"/>
</dbReference>
<reference evidence="18 19" key="1">
    <citation type="submission" date="2024-06" db="EMBL/GenBank/DDBJ databases">
        <title>Sorghum-associated microbial communities from plants grown in Nebraska, USA.</title>
        <authorList>
            <person name="Schachtman D."/>
        </authorList>
    </citation>
    <scope>NUCLEOTIDE SEQUENCE [LARGE SCALE GENOMIC DNA]</scope>
    <source>
        <strain evidence="18 19">2709</strain>
    </source>
</reference>
<dbReference type="InterPro" id="IPR000531">
    <property type="entry name" value="Beta-barrel_TonB"/>
</dbReference>
<feature type="domain" description="Secretin/TonB short N-terminal" evidence="17">
    <location>
        <begin position="76"/>
        <end position="127"/>
    </location>
</feature>
<dbReference type="PANTHER" id="PTHR32552">
    <property type="entry name" value="FERRICHROME IRON RECEPTOR-RELATED"/>
    <property type="match status" value="1"/>
</dbReference>
<dbReference type="Pfam" id="PF00593">
    <property type="entry name" value="TonB_dep_Rec_b-barrel"/>
    <property type="match status" value="1"/>
</dbReference>
<proteinExistence type="inferred from homology"/>
<dbReference type="InterPro" id="IPR037066">
    <property type="entry name" value="Plug_dom_sf"/>
</dbReference>
<organism evidence="18 19">
    <name type="scientific">Ottowia thiooxydans</name>
    <dbReference type="NCBI Taxonomy" id="219182"/>
    <lineage>
        <taxon>Bacteria</taxon>
        <taxon>Pseudomonadati</taxon>
        <taxon>Pseudomonadota</taxon>
        <taxon>Betaproteobacteria</taxon>
        <taxon>Burkholderiales</taxon>
        <taxon>Comamonadaceae</taxon>
        <taxon>Ottowia</taxon>
    </lineage>
</organism>
<evidence type="ECO:0000256" key="3">
    <source>
        <dbReference type="ARBA" id="ARBA00022448"/>
    </source>
</evidence>
<keyword evidence="10 16" id="KW-0798">TonB box</keyword>
<evidence type="ECO:0000256" key="13">
    <source>
        <dbReference type="ARBA" id="ARBA00023237"/>
    </source>
</evidence>
<keyword evidence="7" id="KW-0732">Signal</keyword>
<dbReference type="InterPro" id="IPR012910">
    <property type="entry name" value="Plug_dom"/>
</dbReference>
<evidence type="ECO:0000313" key="18">
    <source>
        <dbReference type="EMBL" id="MET4580180.1"/>
    </source>
</evidence>
<keyword evidence="6 14" id="KW-0812">Transmembrane</keyword>
<dbReference type="InterPro" id="IPR010917">
    <property type="entry name" value="TonB_rcpt_CS"/>
</dbReference>
<dbReference type="Proteomes" id="UP001549320">
    <property type="component" value="Unassembled WGS sequence"/>
</dbReference>
<comment type="caution">
    <text evidence="18">The sequence shown here is derived from an EMBL/GenBank/DDBJ whole genome shotgun (WGS) entry which is preliminary data.</text>
</comment>
<dbReference type="InterPro" id="IPR039426">
    <property type="entry name" value="TonB-dep_rcpt-like"/>
</dbReference>
<dbReference type="EMBL" id="JBEPSH010000014">
    <property type="protein sequence ID" value="MET4580180.1"/>
    <property type="molecule type" value="Genomic_DNA"/>
</dbReference>
<evidence type="ECO:0000256" key="12">
    <source>
        <dbReference type="ARBA" id="ARBA00023170"/>
    </source>
</evidence>
<evidence type="ECO:0000256" key="9">
    <source>
        <dbReference type="ARBA" id="ARBA00023065"/>
    </source>
</evidence>
<dbReference type="PANTHER" id="PTHR32552:SF82">
    <property type="entry name" value="FCUA PROTEIN"/>
    <property type="match status" value="1"/>
</dbReference>
<dbReference type="Pfam" id="PF07715">
    <property type="entry name" value="Plug"/>
    <property type="match status" value="1"/>
</dbReference>
<keyword evidence="12 18" id="KW-0675">Receptor</keyword>
<dbReference type="InterPro" id="IPR010105">
    <property type="entry name" value="TonB_sidphr_rcpt"/>
</dbReference>
<name>A0ABV2QGM4_9BURK</name>
<dbReference type="Gene3D" id="2.170.130.10">
    <property type="entry name" value="TonB-dependent receptor, plug domain"/>
    <property type="match status" value="1"/>
</dbReference>
<evidence type="ECO:0000256" key="7">
    <source>
        <dbReference type="ARBA" id="ARBA00022729"/>
    </source>
</evidence>
<keyword evidence="3 14" id="KW-0813">Transport</keyword>
<evidence type="ECO:0000256" key="1">
    <source>
        <dbReference type="ARBA" id="ARBA00004571"/>
    </source>
</evidence>
<evidence type="ECO:0000256" key="15">
    <source>
        <dbReference type="PROSITE-ProRule" id="PRU10144"/>
    </source>
</evidence>
<evidence type="ECO:0000256" key="10">
    <source>
        <dbReference type="ARBA" id="ARBA00023077"/>
    </source>
</evidence>
<keyword evidence="9" id="KW-0406">Ion transport</keyword>
<evidence type="ECO:0000256" key="11">
    <source>
        <dbReference type="ARBA" id="ARBA00023136"/>
    </source>
</evidence>